<accession>A0A2W5KNA5</accession>
<keyword evidence="14" id="KW-0969">Cilium</keyword>
<dbReference type="Gene3D" id="3.30.1330.60">
    <property type="entry name" value="OmpA-like domain"/>
    <property type="match status" value="1"/>
</dbReference>
<evidence type="ECO:0000256" key="1">
    <source>
        <dbReference type="ARBA" id="ARBA00004571"/>
    </source>
</evidence>
<keyword evidence="2" id="KW-0813">Transport</keyword>
<dbReference type="GO" id="GO:0015288">
    <property type="term" value="F:porin activity"/>
    <property type="evidence" value="ECO:0007669"/>
    <property type="project" value="UniProtKB-KW"/>
</dbReference>
<dbReference type="PANTHER" id="PTHR30329:SF21">
    <property type="entry name" value="LIPOPROTEIN YIAD-RELATED"/>
    <property type="match status" value="1"/>
</dbReference>
<dbReference type="PANTHER" id="PTHR30329">
    <property type="entry name" value="STATOR ELEMENT OF FLAGELLAR MOTOR COMPLEX"/>
    <property type="match status" value="1"/>
</dbReference>
<name>A0A2W5KNA5_9GAMM</name>
<dbReference type="Pfam" id="PF13505">
    <property type="entry name" value="OMP_b-brl"/>
    <property type="match status" value="1"/>
</dbReference>
<evidence type="ECO:0000256" key="7">
    <source>
        <dbReference type="ARBA" id="ARBA00023114"/>
    </source>
</evidence>
<dbReference type="GO" id="GO:0006811">
    <property type="term" value="P:monoatomic ion transport"/>
    <property type="evidence" value="ECO:0007669"/>
    <property type="project" value="UniProtKB-KW"/>
</dbReference>
<evidence type="ECO:0000256" key="3">
    <source>
        <dbReference type="ARBA" id="ARBA00022452"/>
    </source>
</evidence>
<dbReference type="Proteomes" id="UP000249046">
    <property type="component" value="Unassembled WGS sequence"/>
</dbReference>
<dbReference type="InterPro" id="IPR027385">
    <property type="entry name" value="Beta-barrel_OMP"/>
</dbReference>
<comment type="subcellular location">
    <subcellularLocation>
        <location evidence="1">Cell outer membrane</location>
        <topology evidence="1">Multi-pass membrane protein</topology>
    </subcellularLocation>
</comment>
<keyword evidence="3" id="KW-1134">Transmembrane beta strand</keyword>
<dbReference type="SUPFAM" id="SSF103088">
    <property type="entry name" value="OmpA-like"/>
    <property type="match status" value="1"/>
</dbReference>
<evidence type="ECO:0000313" key="14">
    <source>
        <dbReference type="EMBL" id="PZQ18541.1"/>
    </source>
</evidence>
<reference evidence="14 15" key="1">
    <citation type="submission" date="2017-08" db="EMBL/GenBank/DDBJ databases">
        <title>Infants hospitalized years apart are colonized by the same room-sourced microbial strains.</title>
        <authorList>
            <person name="Brooks B."/>
            <person name="Olm M.R."/>
            <person name="Firek B.A."/>
            <person name="Baker R."/>
            <person name="Thomas B.C."/>
            <person name="Morowitz M.J."/>
            <person name="Banfield J.F."/>
        </authorList>
    </citation>
    <scope>NUCLEOTIDE SEQUENCE [LARGE SCALE GENOMIC DNA]</scope>
    <source>
        <strain evidence="14">S2_005_003_R2_42</strain>
    </source>
</reference>
<dbReference type="SUPFAM" id="SSF56925">
    <property type="entry name" value="OMPA-like"/>
    <property type="match status" value="1"/>
</dbReference>
<dbReference type="InterPro" id="IPR011250">
    <property type="entry name" value="OMP/PagP_B-barrel"/>
</dbReference>
<keyword evidence="8 10" id="KW-0472">Membrane</keyword>
<dbReference type="PRINTS" id="PR01021">
    <property type="entry name" value="OMPADOMAIN"/>
</dbReference>
<feature type="chain" id="PRO_5016116618" evidence="12">
    <location>
        <begin position="24"/>
        <end position="351"/>
    </location>
</feature>
<feature type="region of interest" description="Disordered" evidence="11">
    <location>
        <begin position="196"/>
        <end position="222"/>
    </location>
</feature>
<keyword evidence="5 12" id="KW-0732">Signal</keyword>
<dbReference type="CDD" id="cd07185">
    <property type="entry name" value="OmpA_C-like"/>
    <property type="match status" value="1"/>
</dbReference>
<dbReference type="PROSITE" id="PS51123">
    <property type="entry name" value="OMPA_2"/>
    <property type="match status" value="1"/>
</dbReference>
<dbReference type="GO" id="GO:0046930">
    <property type="term" value="C:pore complex"/>
    <property type="evidence" value="ECO:0007669"/>
    <property type="project" value="UniProtKB-KW"/>
</dbReference>
<dbReference type="InterPro" id="IPR050330">
    <property type="entry name" value="Bact_OuterMem_StrucFunc"/>
</dbReference>
<organism evidence="14 15">
    <name type="scientific">Rhodanobacter denitrificans</name>
    <dbReference type="NCBI Taxonomy" id="666685"/>
    <lineage>
        <taxon>Bacteria</taxon>
        <taxon>Pseudomonadati</taxon>
        <taxon>Pseudomonadota</taxon>
        <taxon>Gammaproteobacteria</taxon>
        <taxon>Lysobacterales</taxon>
        <taxon>Rhodanobacteraceae</taxon>
        <taxon>Rhodanobacter</taxon>
    </lineage>
</organism>
<evidence type="ECO:0000256" key="10">
    <source>
        <dbReference type="PROSITE-ProRule" id="PRU00473"/>
    </source>
</evidence>
<feature type="domain" description="OmpA-like" evidence="13">
    <location>
        <begin position="222"/>
        <end position="351"/>
    </location>
</feature>
<evidence type="ECO:0000256" key="4">
    <source>
        <dbReference type="ARBA" id="ARBA00022692"/>
    </source>
</evidence>
<keyword evidence="14" id="KW-0966">Cell projection</keyword>
<dbReference type="InterPro" id="IPR006664">
    <property type="entry name" value="OMP_bac"/>
</dbReference>
<dbReference type="AlphaFoldDB" id="A0A2W5KNA5"/>
<protein>
    <submittedName>
        <fullName evidence="14">Flagellar motor protein MotB</fullName>
    </submittedName>
</protein>
<evidence type="ECO:0000256" key="12">
    <source>
        <dbReference type="SAM" id="SignalP"/>
    </source>
</evidence>
<keyword evidence="9" id="KW-0998">Cell outer membrane</keyword>
<gene>
    <name evidence="14" type="ORF">DI564_04385</name>
</gene>
<evidence type="ECO:0000256" key="11">
    <source>
        <dbReference type="SAM" id="MobiDB-lite"/>
    </source>
</evidence>
<feature type="region of interest" description="Disordered" evidence="11">
    <location>
        <begin position="319"/>
        <end position="351"/>
    </location>
</feature>
<keyword evidence="6" id="KW-0406">Ion transport</keyword>
<keyword evidence="14" id="KW-0282">Flagellum</keyword>
<feature type="compositionally biased region" description="Basic and acidic residues" evidence="11">
    <location>
        <begin position="332"/>
        <end position="345"/>
    </location>
</feature>
<proteinExistence type="predicted"/>
<comment type="caution">
    <text evidence="14">The sequence shown here is derived from an EMBL/GenBank/DDBJ whole genome shotgun (WGS) entry which is preliminary data.</text>
</comment>
<feature type="signal peptide" evidence="12">
    <location>
        <begin position="1"/>
        <end position="23"/>
    </location>
</feature>
<feature type="compositionally biased region" description="Pro residues" evidence="11">
    <location>
        <begin position="200"/>
        <end position="220"/>
    </location>
</feature>
<dbReference type="Pfam" id="PF00691">
    <property type="entry name" value="OmpA"/>
    <property type="match status" value="1"/>
</dbReference>
<keyword evidence="4" id="KW-0812">Transmembrane</keyword>
<dbReference type="GO" id="GO:0009279">
    <property type="term" value="C:cell outer membrane"/>
    <property type="evidence" value="ECO:0007669"/>
    <property type="project" value="UniProtKB-SubCell"/>
</dbReference>
<evidence type="ECO:0000256" key="5">
    <source>
        <dbReference type="ARBA" id="ARBA00022729"/>
    </source>
</evidence>
<evidence type="ECO:0000256" key="6">
    <source>
        <dbReference type="ARBA" id="ARBA00023065"/>
    </source>
</evidence>
<evidence type="ECO:0000256" key="8">
    <source>
        <dbReference type="ARBA" id="ARBA00023136"/>
    </source>
</evidence>
<sequence>MKQKALYALIALSLGGAATVAQAQDYGNWYITPRIGAVIPDSDRDTKESLYGGLGVGVWATPNLAVDFEYGINNADYENDSARPGKEWESVSLGATARWFFGEQGSTWRPYVLGGVGFLRHAAYSESVQKSGWDPFATVGGGVQYNVSERVALRGELAARYDGDNNSLQGQFPGVKKKTGFTDGLATVGLVYNFGAQAAPEPPPPAAEPPPPPPPPPAEEPAPAKVVIDLRGVNFKFDRPKVGEKNIVPTLREPTADSVAILDQAVDVLKRYPETVVELDGHTDSIGSDAYNQGLSERRAQAVYDYLISNGVSSSQISGVKGFGESNPIDTNDTKEGRARNRRVELQVQGQ</sequence>
<dbReference type="EMBL" id="QFPO01000003">
    <property type="protein sequence ID" value="PZQ18541.1"/>
    <property type="molecule type" value="Genomic_DNA"/>
</dbReference>
<dbReference type="InterPro" id="IPR006665">
    <property type="entry name" value="OmpA-like"/>
</dbReference>
<evidence type="ECO:0000259" key="13">
    <source>
        <dbReference type="PROSITE" id="PS51123"/>
    </source>
</evidence>
<dbReference type="InterPro" id="IPR036737">
    <property type="entry name" value="OmpA-like_sf"/>
</dbReference>
<keyword evidence="7" id="KW-0626">Porin</keyword>
<evidence type="ECO:0000313" key="15">
    <source>
        <dbReference type="Proteomes" id="UP000249046"/>
    </source>
</evidence>
<evidence type="ECO:0000256" key="2">
    <source>
        <dbReference type="ARBA" id="ARBA00022448"/>
    </source>
</evidence>
<evidence type="ECO:0000256" key="9">
    <source>
        <dbReference type="ARBA" id="ARBA00023237"/>
    </source>
</evidence>
<dbReference type="Gene3D" id="2.40.160.20">
    <property type="match status" value="1"/>
</dbReference>